<keyword evidence="2" id="KW-0812">Transmembrane</keyword>
<dbReference type="AlphaFoldDB" id="A0A9W7A703"/>
<keyword evidence="2" id="KW-0472">Membrane</keyword>
<organism evidence="3 4">
    <name type="scientific">Triparma retinervis</name>
    <dbReference type="NCBI Taxonomy" id="2557542"/>
    <lineage>
        <taxon>Eukaryota</taxon>
        <taxon>Sar</taxon>
        <taxon>Stramenopiles</taxon>
        <taxon>Ochrophyta</taxon>
        <taxon>Bolidophyceae</taxon>
        <taxon>Parmales</taxon>
        <taxon>Triparmaceae</taxon>
        <taxon>Triparma</taxon>
    </lineage>
</organism>
<sequence length="383" mass="43457">MPPKRHSVPHIPHIPHIPHDFVKHDSGTLAKLDVINGSILDHVKVRGKRRSPLGGILSVMCVFALLYFGAQTFYNTNFSAVIETEVAITYESLTSMELECLVEACYIHVLWGPEFYDPEKNECAEVTRSKNWHKRTVTEGEDIDPNSMGTKMEHDEYIDYQFCVPFSRGEIIVIDNFAVMTNPKGGGVHAYWDTDVDRLGVAVPAHLSATGKLNKLFDGAHYMLRLRSEDKNTGAKAVHWINEFSTHVNDNPVSKYCPEANDAFSTAGKAEIYYKPTDITRTVIDNDVIYSVIGEIGGFLDIIIYAATGIMFFIWSMERCYYDSTHDQHLQQRISQEQQRLSQEQQRLSQQQQQQQQLQQQRMSEKEGIALGELVRHSGGAML</sequence>
<proteinExistence type="predicted"/>
<reference evidence="3" key="1">
    <citation type="submission" date="2022-07" db="EMBL/GenBank/DDBJ databases">
        <title>Genome analysis of Parmales, a sister group of diatoms, reveals the evolutionary specialization of diatoms from phago-mixotrophs to photoautotrophs.</title>
        <authorList>
            <person name="Ban H."/>
            <person name="Sato S."/>
            <person name="Yoshikawa S."/>
            <person name="Kazumasa Y."/>
            <person name="Nakamura Y."/>
            <person name="Ichinomiya M."/>
            <person name="Saitoh K."/>
            <person name="Sato N."/>
            <person name="Blanc-Mathieu R."/>
            <person name="Endo H."/>
            <person name="Kuwata A."/>
            <person name="Ogata H."/>
        </authorList>
    </citation>
    <scope>NUCLEOTIDE SEQUENCE</scope>
</reference>
<evidence type="ECO:0000313" key="4">
    <source>
        <dbReference type="Proteomes" id="UP001165082"/>
    </source>
</evidence>
<gene>
    <name evidence="3" type="ORF">TrRE_jg3697</name>
</gene>
<comment type="caution">
    <text evidence="3">The sequence shown here is derived from an EMBL/GenBank/DDBJ whole genome shotgun (WGS) entry which is preliminary data.</text>
</comment>
<feature type="coiled-coil region" evidence="1">
    <location>
        <begin position="327"/>
        <end position="361"/>
    </location>
</feature>
<name>A0A9W7A703_9STRA</name>
<evidence type="ECO:0000256" key="2">
    <source>
        <dbReference type="SAM" id="Phobius"/>
    </source>
</evidence>
<evidence type="ECO:0000256" key="1">
    <source>
        <dbReference type="SAM" id="Coils"/>
    </source>
</evidence>
<dbReference type="OrthoDB" id="195857at2759"/>
<dbReference type="Proteomes" id="UP001165082">
    <property type="component" value="Unassembled WGS sequence"/>
</dbReference>
<accession>A0A9W7A703</accession>
<evidence type="ECO:0000313" key="3">
    <source>
        <dbReference type="EMBL" id="GMH64575.1"/>
    </source>
</evidence>
<feature type="transmembrane region" description="Helical" evidence="2">
    <location>
        <begin position="288"/>
        <end position="315"/>
    </location>
</feature>
<feature type="transmembrane region" description="Helical" evidence="2">
    <location>
        <begin position="53"/>
        <end position="70"/>
    </location>
</feature>
<keyword evidence="2" id="KW-1133">Transmembrane helix</keyword>
<keyword evidence="1" id="KW-0175">Coiled coil</keyword>
<dbReference type="EMBL" id="BRXZ01002544">
    <property type="protein sequence ID" value="GMH64575.1"/>
    <property type="molecule type" value="Genomic_DNA"/>
</dbReference>
<keyword evidence="4" id="KW-1185">Reference proteome</keyword>
<protein>
    <submittedName>
        <fullName evidence="3">Uncharacterized protein</fullName>
    </submittedName>
</protein>